<name>A0A0D9Z8M9_9ORYZ</name>
<dbReference type="Gramene" id="OGLUM03G21520.1">
    <property type="protein sequence ID" value="OGLUM03G21520.1"/>
    <property type="gene ID" value="OGLUM03G21520"/>
</dbReference>
<evidence type="ECO:0000313" key="1">
    <source>
        <dbReference type="EnsemblPlants" id="OGLUM03G21520.1"/>
    </source>
</evidence>
<dbReference type="EnsemblPlants" id="OGLUM03G21520.1">
    <property type="protein sequence ID" value="OGLUM03G21520.1"/>
    <property type="gene ID" value="OGLUM03G21520"/>
</dbReference>
<dbReference type="HOGENOM" id="CLU_2296000_0_0_1"/>
<reference evidence="1" key="1">
    <citation type="submission" date="2015-04" db="UniProtKB">
        <authorList>
            <consortium name="EnsemblPlants"/>
        </authorList>
    </citation>
    <scope>IDENTIFICATION</scope>
</reference>
<dbReference type="AlphaFoldDB" id="A0A0D9Z8M9"/>
<evidence type="ECO:0000313" key="2">
    <source>
        <dbReference type="Proteomes" id="UP000026961"/>
    </source>
</evidence>
<accession>A0A0D9Z8M9</accession>
<dbReference type="Proteomes" id="UP000026961">
    <property type="component" value="Chromosome 3"/>
</dbReference>
<sequence>MAMTSCPAGASAMLNLDLYSCRARHCVSPLPLASTDAMFNLKFRWYQLYIGLQLKCTVRTELTGGYSICSLLGTEKTEERGKPEVQEQVQDETFGKYNWTSVKM</sequence>
<protein>
    <submittedName>
        <fullName evidence="1">Uncharacterized protein</fullName>
    </submittedName>
</protein>
<proteinExistence type="predicted"/>
<keyword evidence="2" id="KW-1185">Reference proteome</keyword>
<organism evidence="1">
    <name type="scientific">Oryza glumipatula</name>
    <dbReference type="NCBI Taxonomy" id="40148"/>
    <lineage>
        <taxon>Eukaryota</taxon>
        <taxon>Viridiplantae</taxon>
        <taxon>Streptophyta</taxon>
        <taxon>Embryophyta</taxon>
        <taxon>Tracheophyta</taxon>
        <taxon>Spermatophyta</taxon>
        <taxon>Magnoliopsida</taxon>
        <taxon>Liliopsida</taxon>
        <taxon>Poales</taxon>
        <taxon>Poaceae</taxon>
        <taxon>BOP clade</taxon>
        <taxon>Oryzoideae</taxon>
        <taxon>Oryzeae</taxon>
        <taxon>Oryzinae</taxon>
        <taxon>Oryza</taxon>
    </lineage>
</organism>
<reference evidence="1" key="2">
    <citation type="submission" date="2018-05" db="EMBL/GenBank/DDBJ databases">
        <title>OgluRS3 (Oryza glumaepatula Reference Sequence Version 3).</title>
        <authorList>
            <person name="Zhang J."/>
            <person name="Kudrna D."/>
            <person name="Lee S."/>
            <person name="Talag J."/>
            <person name="Welchert J."/>
            <person name="Wing R.A."/>
        </authorList>
    </citation>
    <scope>NUCLEOTIDE SEQUENCE [LARGE SCALE GENOMIC DNA]</scope>
</reference>